<dbReference type="GO" id="GO:0016020">
    <property type="term" value="C:membrane"/>
    <property type="evidence" value="ECO:0007669"/>
    <property type="project" value="UniProtKB-SubCell"/>
</dbReference>
<keyword evidence="6" id="KW-1133">Transmembrane helix</keyword>
<evidence type="ECO:0000256" key="4">
    <source>
        <dbReference type="ARBA" id="ARBA00023224"/>
    </source>
</evidence>
<dbReference type="RefSeq" id="XP_055899629.1">
    <property type="nucleotide sequence ID" value="XM_056043654.1"/>
</dbReference>
<feature type="compositionally biased region" description="Acidic residues" evidence="5">
    <location>
        <begin position="566"/>
        <end position="575"/>
    </location>
</feature>
<feature type="transmembrane region" description="Helical" evidence="6">
    <location>
        <begin position="76"/>
        <end position="99"/>
    </location>
</feature>
<evidence type="ECO:0000256" key="5">
    <source>
        <dbReference type="SAM" id="MobiDB-lite"/>
    </source>
</evidence>
<name>A0A9W3BJB1_BIOGL</name>
<keyword evidence="6" id="KW-0472">Membrane</keyword>
<feature type="transmembrane region" description="Helical" evidence="6">
    <location>
        <begin position="37"/>
        <end position="64"/>
    </location>
</feature>
<keyword evidence="2" id="KW-0297">G-protein coupled receptor</keyword>
<keyword evidence="3" id="KW-0675">Receptor</keyword>
<evidence type="ECO:0000256" key="3">
    <source>
        <dbReference type="ARBA" id="ARBA00023170"/>
    </source>
</evidence>
<feature type="transmembrane region" description="Helical" evidence="6">
    <location>
        <begin position="323"/>
        <end position="343"/>
    </location>
</feature>
<evidence type="ECO:0000313" key="8">
    <source>
        <dbReference type="RefSeq" id="XP_055899629.1"/>
    </source>
</evidence>
<dbReference type="GeneID" id="106075784"/>
<gene>
    <name evidence="8" type="primary">LOC106075784</name>
</gene>
<protein>
    <submittedName>
        <fullName evidence="8">Uncharacterized protein LOC106075784</fullName>
    </submittedName>
</protein>
<dbReference type="OrthoDB" id="5959154at2759"/>
<feature type="transmembrane region" description="Helical" evidence="6">
    <location>
        <begin position="468"/>
        <end position="489"/>
    </location>
</feature>
<dbReference type="InterPro" id="IPR050125">
    <property type="entry name" value="GPCR_opsins"/>
</dbReference>
<dbReference type="PANTHER" id="PTHR24240">
    <property type="entry name" value="OPSIN"/>
    <property type="match status" value="1"/>
</dbReference>
<keyword evidence="4" id="KW-0807">Transducer</keyword>
<feature type="region of interest" description="Disordered" evidence="5">
    <location>
        <begin position="178"/>
        <end position="197"/>
    </location>
</feature>
<evidence type="ECO:0000256" key="1">
    <source>
        <dbReference type="ARBA" id="ARBA00004141"/>
    </source>
</evidence>
<keyword evidence="7" id="KW-1185">Reference proteome</keyword>
<dbReference type="AlphaFoldDB" id="A0A9W3BJB1"/>
<dbReference type="GO" id="GO:0004930">
    <property type="term" value="F:G protein-coupled receptor activity"/>
    <property type="evidence" value="ECO:0007669"/>
    <property type="project" value="UniProtKB-KW"/>
</dbReference>
<keyword evidence="6" id="KW-0812">Transmembrane</keyword>
<evidence type="ECO:0000256" key="2">
    <source>
        <dbReference type="ARBA" id="ARBA00023040"/>
    </source>
</evidence>
<feature type="transmembrane region" description="Helical" evidence="6">
    <location>
        <begin position="119"/>
        <end position="141"/>
    </location>
</feature>
<comment type="subcellular location">
    <subcellularLocation>
        <location evidence="1">Membrane</location>
        <topology evidence="1">Multi-pass membrane protein</topology>
    </subcellularLocation>
</comment>
<sequence length="654" mass="72720">MSFVHLPTPNMLSSGDFKLTHGQSAGHLEGQGQQIHVFGVFIILIELALTFENLLPILVCVLWLPRQSIGDKQICVFSILCILSALVPTPLGLVSYFSGGWYGGSPTCVTYQVSSLWCSLSSLVLLSYMCVTCHLAVCSLLRVKNPHNKFSSLVQSSLVGSSKGKMLPVSNEYIDLDKSKSDPHLSRDTFQDSGNLKKEKSHKFSTTALDNMYTLLEVKDTNNGNQFHCCEKDIEKALNADTSKLTEGFINDPESQLSGEIPLCPDVNLSYPKEKSILYLNLYKKSKRLKSWLRNDLYLSRRFDGPRADALCLRCPTRDYMTLTLLVLLSLTMTIALLPMLGFGPHTEQNDTTCAPWLVRKPAQTNEEIFYIAFLIFVCLCLVAGCCCGVNVCLMFSRQSKDGQRPRSMTCYYEKETTKDFWELSLLSDMQRHYRLNCVALAGQLTWIPLLLILVVQTSGVKVSDAAVMYSTVVTSLPGLLNPLLYSLVLSSYRSGYKAILGKRCCHGNRTNEVSRKCAQQSINKTMNVSSSETDCECYCDNSTILVDEHTQIVLVPDSENNEGSLADDTEDPGEDNSCSDFVMTERTPLQATVAPTASAGTFNSTSTQPWRVLTSGVMDNGFHPHIIRPGNERECNSQSYLLNIESYREETGL</sequence>
<feature type="region of interest" description="Disordered" evidence="5">
    <location>
        <begin position="558"/>
        <end position="577"/>
    </location>
</feature>
<organism evidence="7 8">
    <name type="scientific">Biomphalaria glabrata</name>
    <name type="common">Bloodfluke planorb</name>
    <name type="synonym">Freshwater snail</name>
    <dbReference type="NCBI Taxonomy" id="6526"/>
    <lineage>
        <taxon>Eukaryota</taxon>
        <taxon>Metazoa</taxon>
        <taxon>Spiralia</taxon>
        <taxon>Lophotrochozoa</taxon>
        <taxon>Mollusca</taxon>
        <taxon>Gastropoda</taxon>
        <taxon>Heterobranchia</taxon>
        <taxon>Euthyneura</taxon>
        <taxon>Panpulmonata</taxon>
        <taxon>Hygrophila</taxon>
        <taxon>Lymnaeoidea</taxon>
        <taxon>Planorbidae</taxon>
        <taxon>Biomphalaria</taxon>
    </lineage>
</organism>
<reference evidence="8" key="1">
    <citation type="submission" date="2025-08" db="UniProtKB">
        <authorList>
            <consortium name="RefSeq"/>
        </authorList>
    </citation>
    <scope>IDENTIFICATION</scope>
</reference>
<evidence type="ECO:0000256" key="6">
    <source>
        <dbReference type="SAM" id="Phobius"/>
    </source>
</evidence>
<proteinExistence type="predicted"/>
<evidence type="ECO:0000313" key="7">
    <source>
        <dbReference type="Proteomes" id="UP001165740"/>
    </source>
</evidence>
<dbReference type="Proteomes" id="UP001165740">
    <property type="component" value="Chromosome 1"/>
</dbReference>
<feature type="transmembrane region" description="Helical" evidence="6">
    <location>
        <begin position="436"/>
        <end position="456"/>
    </location>
</feature>
<feature type="transmembrane region" description="Helical" evidence="6">
    <location>
        <begin position="369"/>
        <end position="397"/>
    </location>
</feature>
<dbReference type="SUPFAM" id="SSF81321">
    <property type="entry name" value="Family A G protein-coupled receptor-like"/>
    <property type="match status" value="2"/>
</dbReference>
<dbReference type="Gene3D" id="1.20.1070.10">
    <property type="entry name" value="Rhodopsin 7-helix transmembrane proteins"/>
    <property type="match status" value="2"/>
</dbReference>
<accession>A0A9W3BJB1</accession>